<dbReference type="RefSeq" id="WP_008704902.1">
    <property type="nucleotide sequence ID" value="NZ_ANOG01000866.1"/>
</dbReference>
<organism evidence="1 2">
    <name type="scientific">Rhodopirellula maiorica SM1</name>
    <dbReference type="NCBI Taxonomy" id="1265738"/>
    <lineage>
        <taxon>Bacteria</taxon>
        <taxon>Pseudomonadati</taxon>
        <taxon>Planctomycetota</taxon>
        <taxon>Planctomycetia</taxon>
        <taxon>Pirellulales</taxon>
        <taxon>Pirellulaceae</taxon>
        <taxon>Novipirellula</taxon>
    </lineage>
</organism>
<dbReference type="EMBL" id="ANOG01000866">
    <property type="protein sequence ID" value="EMI17074.1"/>
    <property type="molecule type" value="Genomic_DNA"/>
</dbReference>
<dbReference type="PATRIC" id="fig|1265738.3.peg.5990"/>
<dbReference type="OrthoDB" id="9829483at2"/>
<dbReference type="Proteomes" id="UP000011991">
    <property type="component" value="Unassembled WGS sequence"/>
</dbReference>
<protein>
    <submittedName>
        <fullName evidence="1">Uncharacterized protein</fullName>
    </submittedName>
</protein>
<sequence>MVETVFQYERVMRMAHDNFANTEIRFFGNVVSGALSLADTVLVPVIGGDPIPTTIGRFTEDFTQEWCGMPFYDTVRPDSIDEPFCVCLNGGPLVDALVAPSGMLVARTVA</sequence>
<gene>
    <name evidence="1" type="ORF">RMSM_06003</name>
</gene>
<dbReference type="AlphaFoldDB" id="M5RSX3"/>
<evidence type="ECO:0000313" key="1">
    <source>
        <dbReference type="EMBL" id="EMI17074.1"/>
    </source>
</evidence>
<proteinExistence type="predicted"/>
<comment type="caution">
    <text evidence="1">The sequence shown here is derived from an EMBL/GenBank/DDBJ whole genome shotgun (WGS) entry which is preliminary data.</text>
</comment>
<keyword evidence="2" id="KW-1185">Reference proteome</keyword>
<accession>M5RSX3</accession>
<evidence type="ECO:0000313" key="2">
    <source>
        <dbReference type="Proteomes" id="UP000011991"/>
    </source>
</evidence>
<reference evidence="1 2" key="1">
    <citation type="journal article" date="2013" name="Mar. Genomics">
        <title>Expression of sulfatases in Rhodopirellula baltica and the diversity of sulfatases in the genus Rhodopirellula.</title>
        <authorList>
            <person name="Wegner C.E."/>
            <person name="Richter-Heitmann T."/>
            <person name="Klindworth A."/>
            <person name="Klockow C."/>
            <person name="Richter M."/>
            <person name="Achstetter T."/>
            <person name="Glockner F.O."/>
            <person name="Harder J."/>
        </authorList>
    </citation>
    <scope>NUCLEOTIDE SEQUENCE [LARGE SCALE GENOMIC DNA]</scope>
    <source>
        <strain evidence="1 2">SM1</strain>
    </source>
</reference>
<name>M5RSX3_9BACT</name>